<protein>
    <recommendedName>
        <fullName evidence="4">Proteinase inhibitor I42 chagasin domain-containing protein</fullName>
    </recommendedName>
</protein>
<keyword evidence="3" id="KW-1185">Reference proteome</keyword>
<accession>A0ABS2P5Q7</accession>
<evidence type="ECO:0000313" key="3">
    <source>
        <dbReference type="Proteomes" id="UP000737402"/>
    </source>
</evidence>
<evidence type="ECO:0008006" key="4">
    <source>
        <dbReference type="Google" id="ProtNLM"/>
    </source>
</evidence>
<dbReference type="EMBL" id="JAFBED010000012">
    <property type="protein sequence ID" value="MBM7621962.1"/>
    <property type="molecule type" value="Genomic_DNA"/>
</dbReference>
<evidence type="ECO:0000313" key="2">
    <source>
        <dbReference type="EMBL" id="MBM7621962.1"/>
    </source>
</evidence>
<dbReference type="Proteomes" id="UP000737402">
    <property type="component" value="Unassembled WGS sequence"/>
</dbReference>
<dbReference type="RefSeq" id="WP_204419046.1">
    <property type="nucleotide sequence ID" value="NZ_JAFBED010000012.1"/>
</dbReference>
<keyword evidence="1" id="KW-0732">Signal</keyword>
<evidence type="ECO:0000256" key="1">
    <source>
        <dbReference type="SAM" id="SignalP"/>
    </source>
</evidence>
<name>A0ABS2P5Q7_9BACI</name>
<organism evidence="2 3">
    <name type="scientific">Sutcliffiella tianshenii</name>
    <dbReference type="NCBI Taxonomy" id="1463404"/>
    <lineage>
        <taxon>Bacteria</taxon>
        <taxon>Bacillati</taxon>
        <taxon>Bacillota</taxon>
        <taxon>Bacilli</taxon>
        <taxon>Bacillales</taxon>
        <taxon>Bacillaceae</taxon>
        <taxon>Sutcliffiella</taxon>
    </lineage>
</organism>
<feature type="signal peptide" evidence="1">
    <location>
        <begin position="1"/>
        <end position="24"/>
    </location>
</feature>
<gene>
    <name evidence="2" type="ORF">JOC95_003870</name>
</gene>
<proteinExistence type="predicted"/>
<reference evidence="2 3" key="1">
    <citation type="submission" date="2021-01" db="EMBL/GenBank/DDBJ databases">
        <title>Genomic Encyclopedia of Type Strains, Phase IV (KMG-IV): sequencing the most valuable type-strain genomes for metagenomic binning, comparative biology and taxonomic classification.</title>
        <authorList>
            <person name="Goeker M."/>
        </authorList>
    </citation>
    <scope>NUCLEOTIDE SEQUENCE [LARGE SCALE GENOMIC DNA]</scope>
    <source>
        <strain evidence="2 3">DSM 25879</strain>
    </source>
</reference>
<dbReference type="PROSITE" id="PS51257">
    <property type="entry name" value="PROKAR_LIPOPROTEIN"/>
    <property type="match status" value="1"/>
</dbReference>
<feature type="chain" id="PRO_5047329262" description="Proteinase inhibitor I42 chagasin domain-containing protein" evidence="1">
    <location>
        <begin position="25"/>
        <end position="151"/>
    </location>
</feature>
<sequence length="151" mass="17176">MKSRFLLFIIIVVFLTGCGKTGSADSKLFPPDEQGFVVMNGKEYKMEKGNYYWEVKKGLTTEVTQTDAASPNQIAESFEAISAPPDTEMSFNLVGEPTLTAYLWNEQERVKEMEVQEGTFRTPAEKGRYIYEVLAKWKNGEVSYTYVIEVE</sequence>
<comment type="caution">
    <text evidence="2">The sequence shown here is derived from an EMBL/GenBank/DDBJ whole genome shotgun (WGS) entry which is preliminary data.</text>
</comment>